<dbReference type="InterPro" id="IPR036890">
    <property type="entry name" value="HATPase_C_sf"/>
</dbReference>
<reference evidence="10" key="1">
    <citation type="submission" date="2020-01" db="EMBL/GenBank/DDBJ databases">
        <authorList>
            <person name="Meier V. D."/>
            <person name="Meier V D."/>
        </authorList>
    </citation>
    <scope>NUCLEOTIDE SEQUENCE</scope>
    <source>
        <strain evidence="10">HLG_WM_MAG_06</strain>
    </source>
</reference>
<dbReference type="Pfam" id="PF00512">
    <property type="entry name" value="HisKA"/>
    <property type="match status" value="1"/>
</dbReference>
<evidence type="ECO:0000259" key="9">
    <source>
        <dbReference type="PROSITE" id="PS50109"/>
    </source>
</evidence>
<keyword evidence="3" id="KW-0597">Phosphoprotein</keyword>
<proteinExistence type="predicted"/>
<dbReference type="SMART" id="SM00387">
    <property type="entry name" value="HATPase_c"/>
    <property type="match status" value="1"/>
</dbReference>
<organism evidence="10">
    <name type="scientific">uncultured Sulfurovum sp</name>
    <dbReference type="NCBI Taxonomy" id="269237"/>
    <lineage>
        <taxon>Bacteria</taxon>
        <taxon>Pseudomonadati</taxon>
        <taxon>Campylobacterota</taxon>
        <taxon>Epsilonproteobacteria</taxon>
        <taxon>Campylobacterales</taxon>
        <taxon>Sulfurovaceae</taxon>
        <taxon>Sulfurovum</taxon>
        <taxon>environmental samples</taxon>
    </lineage>
</organism>
<dbReference type="InterPro" id="IPR003594">
    <property type="entry name" value="HATPase_dom"/>
</dbReference>
<dbReference type="PRINTS" id="PR00344">
    <property type="entry name" value="BCTRLSENSOR"/>
</dbReference>
<dbReference type="PANTHER" id="PTHR43065">
    <property type="entry name" value="SENSOR HISTIDINE KINASE"/>
    <property type="match status" value="1"/>
</dbReference>
<dbReference type="PROSITE" id="PS50109">
    <property type="entry name" value="HIS_KIN"/>
    <property type="match status" value="1"/>
</dbReference>
<dbReference type="GO" id="GO:0000155">
    <property type="term" value="F:phosphorelay sensor kinase activity"/>
    <property type="evidence" value="ECO:0007669"/>
    <property type="project" value="InterPro"/>
</dbReference>
<comment type="catalytic activity">
    <reaction evidence="1">
        <text>ATP + protein L-histidine = ADP + protein N-phospho-L-histidine.</text>
        <dbReference type="EC" id="2.7.13.3"/>
    </reaction>
</comment>
<evidence type="ECO:0000256" key="2">
    <source>
        <dbReference type="ARBA" id="ARBA00012438"/>
    </source>
</evidence>
<keyword evidence="8" id="KW-0902">Two-component regulatory system</keyword>
<evidence type="ECO:0000256" key="8">
    <source>
        <dbReference type="ARBA" id="ARBA00023012"/>
    </source>
</evidence>
<dbReference type="Pfam" id="PF02518">
    <property type="entry name" value="HATPase_c"/>
    <property type="match status" value="1"/>
</dbReference>
<dbReference type="SMART" id="SM00388">
    <property type="entry name" value="HisKA"/>
    <property type="match status" value="1"/>
</dbReference>
<dbReference type="InterPro" id="IPR036097">
    <property type="entry name" value="HisK_dim/P_sf"/>
</dbReference>
<dbReference type="Gene3D" id="3.30.565.10">
    <property type="entry name" value="Histidine kinase-like ATPase, C-terminal domain"/>
    <property type="match status" value="1"/>
</dbReference>
<dbReference type="EMBL" id="CACVAP010000003">
    <property type="protein sequence ID" value="CAA6798509.1"/>
    <property type="molecule type" value="Genomic_DNA"/>
</dbReference>
<evidence type="ECO:0000256" key="5">
    <source>
        <dbReference type="ARBA" id="ARBA00022741"/>
    </source>
</evidence>
<keyword evidence="5" id="KW-0547">Nucleotide-binding</keyword>
<name>A0A6S6S0X8_9BACT</name>
<sequence>MLVQQSKMAAMGEMIDNIAHQWKQPLGVISMLNGLVKLSNEHSGVNKKDEIISESVENIEHEVKHLTSTINDFRNFFSPNKERKEFFIEDSIERLFRLLNPRLKNENIEIIKNIDSLKIESIENELVQVLMNVVNNAIDAVAESKVDKKYIFVDAYEEKNNLVISIKDNGGGIPLEIGNKIFESRFTTKEEGKGTGIGLYMSRQVMSSLNGTLTVENSDYEFEEKSYRGANFIISIPKS</sequence>
<keyword evidence="4" id="KW-0808">Transferase</keyword>
<dbReference type="Gene3D" id="1.10.287.130">
    <property type="match status" value="1"/>
</dbReference>
<dbReference type="CDD" id="cd00075">
    <property type="entry name" value="HATPase"/>
    <property type="match status" value="1"/>
</dbReference>
<dbReference type="EC" id="2.7.13.3" evidence="2"/>
<keyword evidence="6 10" id="KW-0418">Kinase</keyword>
<dbReference type="InterPro" id="IPR005467">
    <property type="entry name" value="His_kinase_dom"/>
</dbReference>
<dbReference type="GO" id="GO:0005524">
    <property type="term" value="F:ATP binding"/>
    <property type="evidence" value="ECO:0007669"/>
    <property type="project" value="UniProtKB-KW"/>
</dbReference>
<dbReference type="CDD" id="cd00082">
    <property type="entry name" value="HisKA"/>
    <property type="match status" value="1"/>
</dbReference>
<protein>
    <recommendedName>
        <fullName evidence="2">histidine kinase</fullName>
        <ecNumber evidence="2">2.7.13.3</ecNumber>
    </recommendedName>
</protein>
<evidence type="ECO:0000256" key="7">
    <source>
        <dbReference type="ARBA" id="ARBA00022840"/>
    </source>
</evidence>
<dbReference type="InterPro" id="IPR004358">
    <property type="entry name" value="Sig_transdc_His_kin-like_C"/>
</dbReference>
<dbReference type="AlphaFoldDB" id="A0A6S6S0X8"/>
<evidence type="ECO:0000256" key="3">
    <source>
        <dbReference type="ARBA" id="ARBA00022553"/>
    </source>
</evidence>
<evidence type="ECO:0000256" key="1">
    <source>
        <dbReference type="ARBA" id="ARBA00000085"/>
    </source>
</evidence>
<accession>A0A6S6S0X8</accession>
<dbReference type="SUPFAM" id="SSF47384">
    <property type="entry name" value="Homodimeric domain of signal transducing histidine kinase"/>
    <property type="match status" value="1"/>
</dbReference>
<dbReference type="SUPFAM" id="SSF55874">
    <property type="entry name" value="ATPase domain of HSP90 chaperone/DNA topoisomerase II/histidine kinase"/>
    <property type="match status" value="1"/>
</dbReference>
<gene>
    <name evidence="10" type="ORF">HELGO_WM68384</name>
</gene>
<dbReference type="PANTHER" id="PTHR43065:SF10">
    <property type="entry name" value="PEROXIDE STRESS-ACTIVATED HISTIDINE KINASE MAK3"/>
    <property type="match status" value="1"/>
</dbReference>
<evidence type="ECO:0000256" key="4">
    <source>
        <dbReference type="ARBA" id="ARBA00022679"/>
    </source>
</evidence>
<dbReference type="InterPro" id="IPR003661">
    <property type="entry name" value="HisK_dim/P_dom"/>
</dbReference>
<evidence type="ECO:0000313" key="10">
    <source>
        <dbReference type="EMBL" id="CAA6798509.1"/>
    </source>
</evidence>
<keyword evidence="7" id="KW-0067">ATP-binding</keyword>
<feature type="domain" description="Histidine kinase" evidence="9">
    <location>
        <begin position="17"/>
        <end position="239"/>
    </location>
</feature>
<evidence type="ECO:0000256" key="6">
    <source>
        <dbReference type="ARBA" id="ARBA00022777"/>
    </source>
</evidence>